<feature type="compositionally biased region" description="Acidic residues" evidence="2">
    <location>
        <begin position="365"/>
        <end position="376"/>
    </location>
</feature>
<sequence>MRKIPAALLSLALTASLTAPLASAAGTGSTLPELDGHWSQSAFERWHAYGIVEGDSRGMRPDANMTVGEFAAILSRAMGYTETVENPYADLKGTEWYAPYILQLTAAGILQGDGTNCNAEEPMNRERATVLFARALGIRPTAQPDLSGFVDGKDAADWSAGYIDAMAKDGIIQGVGNQTLALGSSITRGSVVKILDSSVAEYAVEEGATIDQDVDGILLVAADDITVDGAAVSGNLLVAPKAGEANLTVKNARLERDLRVSTHGATLTVADSQVEGDVALSGDRASLTLGSGAQLARLAVDGAGSSVSVESGASVETLTARAAVKVDNQGAINKAEVQADNVVLDGKRPAHVEVADDVAPPQNSEGEEVTGSEDSQEPGQGGGGSGGGGGSVSEEAVAGIVGVRPVDQDGVEEDMPSVTAKATKKTGENFVRIALSTDGVVPIHQSEGAGKGAWVGVAIEAPEDYEQGTFQYHFGTEASAEATQSAAITEDSSIGQGKYAVFFLNASSTAPKTHITVKWEGQEAVQYVVDLSGVQTPAVKLTGVTVSTHEMPSGVSSTAEGLSFDGSTALVQNGGTGALTHTQVASMGGGGEYTVYYTVPQAIPGGTLQFDKIARSVNGGKWNAWAMPSTTEANAGSGWWTRDGENYYFKWGAVFAEEAEGSYRLKDGGVFDYTLCFIDTDGSQDNIIATYTFQIDLSGYTITADE</sequence>
<comment type="caution">
    <text evidence="5">The sequence shown here is derived from an EMBL/GenBank/DDBJ whole genome shotgun (WGS) entry which is preliminary data.</text>
</comment>
<proteinExistence type="predicted"/>
<name>A0A096CFI2_FLAPL</name>
<evidence type="ECO:0000256" key="1">
    <source>
        <dbReference type="ARBA" id="ARBA00022737"/>
    </source>
</evidence>
<feature type="compositionally biased region" description="Gly residues" evidence="2">
    <location>
        <begin position="379"/>
        <end position="391"/>
    </location>
</feature>
<dbReference type="RefSeq" id="WP_044942873.1">
    <property type="nucleotide sequence ID" value="NZ_KN174166.1"/>
</dbReference>
<accession>A0A096CFI2</accession>
<reference evidence="5 6" key="1">
    <citation type="submission" date="2011-08" db="EMBL/GenBank/DDBJ databases">
        <title>The Genome Sequence of Clostridium orbiscindens 1_3_50AFAA.</title>
        <authorList>
            <consortium name="The Broad Institute Genome Sequencing Platform"/>
            <person name="Earl A."/>
            <person name="Ward D."/>
            <person name="Feldgarden M."/>
            <person name="Gevers D."/>
            <person name="Daigneault M."/>
            <person name="Strauss J."/>
            <person name="Allen-Vercoe E."/>
            <person name="Young S.K."/>
            <person name="Zeng Q."/>
            <person name="Gargeya S."/>
            <person name="Fitzgerald M."/>
            <person name="Haas B."/>
            <person name="Abouelleil A."/>
            <person name="Alvarado L."/>
            <person name="Arachchi H.M."/>
            <person name="Berlin A."/>
            <person name="Brown A."/>
            <person name="Chapman S.B."/>
            <person name="Chen Z."/>
            <person name="Dunbar C."/>
            <person name="Freedman E."/>
            <person name="Gearin G."/>
            <person name="Gellesch M."/>
            <person name="Goldberg J."/>
            <person name="Griggs A."/>
            <person name="Gujja S."/>
            <person name="Heiman D."/>
            <person name="Howarth C."/>
            <person name="Larson L."/>
            <person name="Lui A."/>
            <person name="MacDonald P.J.P."/>
            <person name="Montmayeur A."/>
            <person name="Murphy C."/>
            <person name="Neiman D."/>
            <person name="Pearson M."/>
            <person name="Priest M."/>
            <person name="Roberts A."/>
            <person name="Saif S."/>
            <person name="Shea T."/>
            <person name="Shenoy N."/>
            <person name="Sisk P."/>
            <person name="Stolte C."/>
            <person name="Sykes S."/>
            <person name="Wortman J."/>
            <person name="Nusbaum C."/>
            <person name="Birren B."/>
        </authorList>
    </citation>
    <scope>NUCLEOTIDE SEQUENCE [LARGE SCALE GENOMIC DNA]</scope>
    <source>
        <strain evidence="5 6">1_3_50AFAA</strain>
    </source>
</reference>
<feature type="region of interest" description="Disordered" evidence="2">
    <location>
        <begin position="352"/>
        <end position="393"/>
    </location>
</feature>
<evidence type="ECO:0000256" key="2">
    <source>
        <dbReference type="SAM" id="MobiDB-lite"/>
    </source>
</evidence>
<keyword evidence="6" id="KW-1185">Reference proteome</keyword>
<feature type="domain" description="SLH" evidence="4">
    <location>
        <begin position="26"/>
        <end position="83"/>
    </location>
</feature>
<dbReference type="PROSITE" id="PS51272">
    <property type="entry name" value="SLH"/>
    <property type="match status" value="2"/>
</dbReference>
<dbReference type="Pfam" id="PF00395">
    <property type="entry name" value="SLH"/>
    <property type="match status" value="3"/>
</dbReference>
<keyword evidence="1" id="KW-0677">Repeat</keyword>
<evidence type="ECO:0000313" key="5">
    <source>
        <dbReference type="EMBL" id="KGF53667.1"/>
    </source>
</evidence>
<feature type="domain" description="SLH" evidence="4">
    <location>
        <begin position="84"/>
        <end position="146"/>
    </location>
</feature>
<organism evidence="5 6">
    <name type="scientific">Flavonifractor plautii 1_3_50AFAA</name>
    <dbReference type="NCBI Taxonomy" id="742738"/>
    <lineage>
        <taxon>Bacteria</taxon>
        <taxon>Bacillati</taxon>
        <taxon>Bacillota</taxon>
        <taxon>Clostridia</taxon>
        <taxon>Eubacteriales</taxon>
        <taxon>Oscillospiraceae</taxon>
        <taxon>Flavonifractor</taxon>
    </lineage>
</organism>
<keyword evidence="3" id="KW-0732">Signal</keyword>
<gene>
    <name evidence="5" type="ORF">HMPREF9460_03487</name>
</gene>
<protein>
    <recommendedName>
        <fullName evidence="4">SLH domain-containing protein</fullName>
    </recommendedName>
</protein>
<evidence type="ECO:0000259" key="4">
    <source>
        <dbReference type="PROSITE" id="PS51272"/>
    </source>
</evidence>
<dbReference type="eggNOG" id="COG5492">
    <property type="taxonomic scope" value="Bacteria"/>
</dbReference>
<dbReference type="Proteomes" id="UP000029585">
    <property type="component" value="Unassembled WGS sequence"/>
</dbReference>
<dbReference type="AlphaFoldDB" id="A0A096CFI2"/>
<dbReference type="HOGENOM" id="CLU_390675_0_0_9"/>
<feature type="signal peptide" evidence="3">
    <location>
        <begin position="1"/>
        <end position="24"/>
    </location>
</feature>
<dbReference type="InterPro" id="IPR001119">
    <property type="entry name" value="SLH_dom"/>
</dbReference>
<feature type="chain" id="PRO_5001926172" description="SLH domain-containing protein" evidence="3">
    <location>
        <begin position="25"/>
        <end position="706"/>
    </location>
</feature>
<evidence type="ECO:0000256" key="3">
    <source>
        <dbReference type="SAM" id="SignalP"/>
    </source>
</evidence>
<dbReference type="EMBL" id="ADLO01000105">
    <property type="protein sequence ID" value="KGF53667.1"/>
    <property type="molecule type" value="Genomic_DNA"/>
</dbReference>
<dbReference type="PATRIC" id="fig|742738.3.peg.3590"/>
<evidence type="ECO:0000313" key="6">
    <source>
        <dbReference type="Proteomes" id="UP000029585"/>
    </source>
</evidence>